<dbReference type="PANTHER" id="PTHR23019:SF0">
    <property type="entry name" value="NUCLEAR PORE MEMBRANE GLYCOPROTEIN 210"/>
    <property type="match status" value="1"/>
</dbReference>
<dbReference type="InterPro" id="IPR057586">
    <property type="entry name" value="Ig_NUP210_16th"/>
</dbReference>
<dbReference type="OMA" id="YWSSANE"/>
<dbReference type="AlphaFoldDB" id="A0A0K9NPP5"/>
<dbReference type="Pfam" id="PF25354">
    <property type="entry name" value="Ig_NUP210_16th"/>
    <property type="match status" value="1"/>
</dbReference>
<protein>
    <submittedName>
        <fullName evidence="5">Uncharacterized protein</fullName>
    </submittedName>
</protein>
<dbReference type="Proteomes" id="UP000036987">
    <property type="component" value="Unassembled WGS sequence"/>
</dbReference>
<keyword evidence="1" id="KW-1133">Transmembrane helix</keyword>
<accession>A0A0K9NPP5</accession>
<evidence type="ECO:0000259" key="4">
    <source>
        <dbReference type="Pfam" id="PF25354"/>
    </source>
</evidence>
<name>A0A0K9NPP5_ZOSMR</name>
<sequence length="657" mass="72467">MIIQISFKLSAGSSKIFVSFSCDFILTGGQVSKSYNATRTIRVVSAPPLALGIPITWVIPPFYTTSDVLPKSSGFFELHSYHKNEDSISYSPLKSSKNNAFTSEDGISIAGSKIKTKESNNLDCLLAKEKSGRVEIACCVRVAEVAQVRVTKKEILANVFHLAVNDKVEMLINYCDDIGYPFFEAHGAVSLDIETNYHDVVSVHLPSEIDRWNYSKGIAHVQAHSHGKALVKISIKNDPRKATYILILVGPQIVPRNPGLHVGDFFNFSIVGDGRNNMIPGHWSSSNESVISISKTSGEAHAHAEGNSQVHYKNSNLTLQTTVAVLRNKQILVHAPLATLTNVPFPYEGYKFSVTLSDSLDYMLRSSRASFEATYDCRVIPSYIGYAKPWTDDVSGVSYCLFFPYSPEHLVSFVSKLKSTGVGLTNGAGEGHIYLSIIASLKEAQHIMGSACSLFVGGFSISMEGTLNFSPDFNRSLITIVGNTDVQMDWNSKHLMVRPIFEERFGIVAHAKFEIFAFEYQKFSEKITFAVPQTGQKVELAVNYNPGKQTPITRKVTLVVVVVSLFLLILTIVAFMRVLDRPDTYGPSRPQAPASASASPASPVSPASVLITPNSTAVTKSQSPITPPRFIEYVRKTLDETPYYKRGNRRFNSQYTY</sequence>
<evidence type="ECO:0000259" key="2">
    <source>
        <dbReference type="Pfam" id="PF24425"/>
    </source>
</evidence>
<feature type="domain" description="Nuclear pore complex protein GP210 C-terminal Ig-like" evidence="3">
    <location>
        <begin position="465"/>
        <end position="545"/>
    </location>
</feature>
<dbReference type="Pfam" id="PF24425">
    <property type="entry name" value="Ig_GP210_15th"/>
    <property type="match status" value="1"/>
</dbReference>
<gene>
    <name evidence="5" type="ORF">ZOSMA_74G00690</name>
</gene>
<feature type="transmembrane region" description="Helical" evidence="1">
    <location>
        <begin position="556"/>
        <end position="579"/>
    </location>
</feature>
<reference evidence="6" key="1">
    <citation type="journal article" date="2016" name="Nature">
        <title>The genome of the seagrass Zostera marina reveals angiosperm adaptation to the sea.</title>
        <authorList>
            <person name="Olsen J.L."/>
            <person name="Rouze P."/>
            <person name="Verhelst B."/>
            <person name="Lin Y.-C."/>
            <person name="Bayer T."/>
            <person name="Collen J."/>
            <person name="Dattolo E."/>
            <person name="De Paoli E."/>
            <person name="Dittami S."/>
            <person name="Maumus F."/>
            <person name="Michel G."/>
            <person name="Kersting A."/>
            <person name="Lauritano C."/>
            <person name="Lohaus R."/>
            <person name="Toepel M."/>
            <person name="Tonon T."/>
            <person name="Vanneste K."/>
            <person name="Amirebrahimi M."/>
            <person name="Brakel J."/>
            <person name="Bostroem C."/>
            <person name="Chovatia M."/>
            <person name="Grimwood J."/>
            <person name="Jenkins J.W."/>
            <person name="Jueterbock A."/>
            <person name="Mraz A."/>
            <person name="Stam W.T."/>
            <person name="Tice H."/>
            <person name="Bornberg-Bauer E."/>
            <person name="Green P.J."/>
            <person name="Pearson G.A."/>
            <person name="Procaccini G."/>
            <person name="Duarte C.M."/>
            <person name="Schmutz J."/>
            <person name="Reusch T.B.H."/>
            <person name="Van de Peer Y."/>
        </authorList>
    </citation>
    <scope>NUCLEOTIDE SEQUENCE [LARGE SCALE GENOMIC DNA]</scope>
    <source>
        <strain evidence="6">cv. Finnish</strain>
    </source>
</reference>
<feature type="domain" description="NUP210 Ig-like" evidence="4">
    <location>
        <begin position="253"/>
        <end position="317"/>
    </location>
</feature>
<dbReference type="EMBL" id="LFYR01001898">
    <property type="protein sequence ID" value="KMZ58726.1"/>
    <property type="molecule type" value="Genomic_DNA"/>
</dbReference>
<dbReference type="Gene3D" id="2.60.40.1080">
    <property type="match status" value="1"/>
</dbReference>
<evidence type="ECO:0000313" key="6">
    <source>
        <dbReference type="Proteomes" id="UP000036987"/>
    </source>
</evidence>
<dbReference type="Pfam" id="PF24427">
    <property type="entry name" value="Ig_GP210_16th"/>
    <property type="match status" value="1"/>
</dbReference>
<keyword evidence="6" id="KW-1185">Reference proteome</keyword>
<comment type="caution">
    <text evidence="5">The sequence shown here is derived from an EMBL/GenBank/DDBJ whole genome shotgun (WGS) entry which is preliminary data.</text>
</comment>
<dbReference type="InterPro" id="IPR056233">
    <property type="entry name" value="Ig_GP210_16th"/>
</dbReference>
<keyword evidence="1" id="KW-0812">Transmembrane</keyword>
<feature type="domain" description="Nuclear pore complex protein GP210 Ig-like" evidence="2">
    <location>
        <begin position="327"/>
        <end position="456"/>
    </location>
</feature>
<evidence type="ECO:0000313" key="5">
    <source>
        <dbReference type="EMBL" id="KMZ58726.1"/>
    </source>
</evidence>
<proteinExistence type="predicted"/>
<dbReference type="PANTHER" id="PTHR23019">
    <property type="entry name" value="NUCLEAR PORE MEMBRANE GLYCOPROTEIN GP210-RELATED"/>
    <property type="match status" value="1"/>
</dbReference>
<dbReference type="STRING" id="29655.A0A0K9NPP5"/>
<keyword evidence="1" id="KW-0472">Membrane</keyword>
<organism evidence="5 6">
    <name type="scientific">Zostera marina</name>
    <name type="common">Eelgrass</name>
    <dbReference type="NCBI Taxonomy" id="29655"/>
    <lineage>
        <taxon>Eukaryota</taxon>
        <taxon>Viridiplantae</taxon>
        <taxon>Streptophyta</taxon>
        <taxon>Embryophyta</taxon>
        <taxon>Tracheophyta</taxon>
        <taxon>Spermatophyta</taxon>
        <taxon>Magnoliopsida</taxon>
        <taxon>Liliopsida</taxon>
        <taxon>Zosteraceae</taxon>
        <taxon>Zostera</taxon>
    </lineage>
</organism>
<dbReference type="OrthoDB" id="361283at2759"/>
<dbReference type="InterPro" id="IPR045197">
    <property type="entry name" value="NUP210-like"/>
</dbReference>
<evidence type="ECO:0000256" key="1">
    <source>
        <dbReference type="SAM" id="Phobius"/>
    </source>
</evidence>
<evidence type="ECO:0000259" key="3">
    <source>
        <dbReference type="Pfam" id="PF24427"/>
    </source>
</evidence>
<dbReference type="InterPro" id="IPR056232">
    <property type="entry name" value="Ig_GP210_15th"/>
</dbReference>